<dbReference type="RefSeq" id="WP_378519297.1">
    <property type="nucleotide sequence ID" value="NZ_CBCSDI010000004.1"/>
</dbReference>
<name>A0ABV6E3I0_9ACTN</name>
<evidence type="ECO:0000313" key="2">
    <source>
        <dbReference type="EMBL" id="MFC0223555.1"/>
    </source>
</evidence>
<gene>
    <name evidence="2" type="ORF">ACFFJG_13790</name>
</gene>
<comment type="caution">
    <text evidence="2">The sequence shown here is derived from an EMBL/GenBank/DDBJ whole genome shotgun (WGS) entry which is preliminary data.</text>
</comment>
<reference evidence="2 3" key="1">
    <citation type="submission" date="2024-09" db="EMBL/GenBank/DDBJ databases">
        <authorList>
            <person name="Sun Q."/>
            <person name="Mori K."/>
        </authorList>
    </citation>
    <scope>NUCLEOTIDE SEQUENCE [LARGE SCALE GENOMIC DNA]</scope>
    <source>
        <strain evidence="2 3">CCM 8654</strain>
    </source>
</reference>
<evidence type="ECO:0000313" key="3">
    <source>
        <dbReference type="Proteomes" id="UP001589698"/>
    </source>
</evidence>
<organism evidence="2 3">
    <name type="scientific">Nocardioides zeicaulis</name>
    <dbReference type="NCBI Taxonomy" id="1776857"/>
    <lineage>
        <taxon>Bacteria</taxon>
        <taxon>Bacillati</taxon>
        <taxon>Actinomycetota</taxon>
        <taxon>Actinomycetes</taxon>
        <taxon>Propionibacteriales</taxon>
        <taxon>Nocardioidaceae</taxon>
        <taxon>Nocardioides</taxon>
    </lineage>
</organism>
<sequence length="163" mass="17774">MIPSTLRRTLAPALLAVLPAVLVAAAAPSAHAAADPRPVRPFVPAADEDPDVLAAWQDWEARDVDDYVISVRLSCFCVPSEAVRTVVRGDRTVRVTRGERVLPPGRGWSVDEVYELVSRALPESDSVDVEWSRQGVPTRVAVDPSQLVADDESYYTVSVRRLG</sequence>
<feature type="chain" id="PRO_5046044375" evidence="1">
    <location>
        <begin position="33"/>
        <end position="163"/>
    </location>
</feature>
<dbReference type="Pfam" id="PF19671">
    <property type="entry name" value="DUF6174"/>
    <property type="match status" value="1"/>
</dbReference>
<dbReference type="EMBL" id="JBHLXH010000001">
    <property type="protein sequence ID" value="MFC0223555.1"/>
    <property type="molecule type" value="Genomic_DNA"/>
</dbReference>
<proteinExistence type="predicted"/>
<feature type="signal peptide" evidence="1">
    <location>
        <begin position="1"/>
        <end position="32"/>
    </location>
</feature>
<dbReference type="Proteomes" id="UP001589698">
    <property type="component" value="Unassembled WGS sequence"/>
</dbReference>
<protein>
    <submittedName>
        <fullName evidence="2">DUF6174 domain-containing protein</fullName>
    </submittedName>
</protein>
<evidence type="ECO:0000256" key="1">
    <source>
        <dbReference type="SAM" id="SignalP"/>
    </source>
</evidence>
<dbReference type="InterPro" id="IPR046172">
    <property type="entry name" value="DUF6174"/>
</dbReference>
<keyword evidence="3" id="KW-1185">Reference proteome</keyword>
<accession>A0ABV6E3I0</accession>
<keyword evidence="1" id="KW-0732">Signal</keyword>